<evidence type="ECO:0000256" key="3">
    <source>
        <dbReference type="ARBA" id="ARBA00023239"/>
    </source>
</evidence>
<dbReference type="PROSITE" id="PS00705">
    <property type="entry name" value="PROK_CO2_ANHYDRASE_2"/>
    <property type="match status" value="1"/>
</dbReference>
<comment type="function">
    <text evidence="5">Reversible hydration of carbon dioxide.</text>
</comment>
<evidence type="ECO:0000313" key="7">
    <source>
        <dbReference type="Proteomes" id="UP001500021"/>
    </source>
</evidence>
<comment type="catalytic activity">
    <reaction evidence="4 5">
        <text>hydrogencarbonate + H(+) = CO2 + H2O</text>
        <dbReference type="Rhea" id="RHEA:10748"/>
        <dbReference type="ChEBI" id="CHEBI:15377"/>
        <dbReference type="ChEBI" id="CHEBI:15378"/>
        <dbReference type="ChEBI" id="CHEBI:16526"/>
        <dbReference type="ChEBI" id="CHEBI:17544"/>
        <dbReference type="EC" id="4.2.1.1"/>
    </reaction>
</comment>
<proteinExistence type="inferred from homology"/>
<name>A0ABN1L8Q7_9GAMM</name>
<dbReference type="InterPro" id="IPR001765">
    <property type="entry name" value="Carbonic_anhydrase"/>
</dbReference>
<evidence type="ECO:0000256" key="1">
    <source>
        <dbReference type="ARBA" id="ARBA00012925"/>
    </source>
</evidence>
<dbReference type="CDD" id="cd00883">
    <property type="entry name" value="beta_CA_cladeA"/>
    <property type="match status" value="1"/>
</dbReference>
<dbReference type="Pfam" id="PF00484">
    <property type="entry name" value="Pro_CA"/>
    <property type="match status" value="1"/>
</dbReference>
<keyword evidence="7" id="KW-1185">Reference proteome</keyword>
<evidence type="ECO:0000313" key="6">
    <source>
        <dbReference type="EMBL" id="GAA0819958.1"/>
    </source>
</evidence>
<evidence type="ECO:0000256" key="4">
    <source>
        <dbReference type="ARBA" id="ARBA00048348"/>
    </source>
</evidence>
<dbReference type="RefSeq" id="WP_215979016.1">
    <property type="nucleotide sequence ID" value="NZ_BAAAFA010000008.1"/>
</dbReference>
<organism evidence="6 7">
    <name type="scientific">Colwellia asteriadis</name>
    <dbReference type="NCBI Taxonomy" id="517723"/>
    <lineage>
        <taxon>Bacteria</taxon>
        <taxon>Pseudomonadati</taxon>
        <taxon>Pseudomonadota</taxon>
        <taxon>Gammaproteobacteria</taxon>
        <taxon>Alteromonadales</taxon>
        <taxon>Colwelliaceae</taxon>
        <taxon>Colwellia</taxon>
    </lineage>
</organism>
<dbReference type="SMART" id="SM00947">
    <property type="entry name" value="Pro_CA"/>
    <property type="match status" value="1"/>
</dbReference>
<keyword evidence="3 5" id="KW-0456">Lyase</keyword>
<accession>A0ABN1L8Q7</accession>
<gene>
    <name evidence="6" type="primary">can</name>
    <name evidence="6" type="ORF">GCM10009111_24700</name>
</gene>
<keyword evidence="2 5" id="KW-0862">Zinc</keyword>
<comment type="caution">
    <text evidence="6">The sequence shown here is derived from an EMBL/GenBank/DDBJ whole genome shotgun (WGS) entry which is preliminary data.</text>
</comment>
<dbReference type="NCBIfam" id="NF007756">
    <property type="entry name" value="PRK10437.1"/>
    <property type="match status" value="1"/>
</dbReference>
<dbReference type="PANTHER" id="PTHR11002">
    <property type="entry name" value="CARBONIC ANHYDRASE"/>
    <property type="match status" value="1"/>
</dbReference>
<dbReference type="EC" id="4.2.1.1" evidence="1 5"/>
<dbReference type="InterPro" id="IPR015892">
    <property type="entry name" value="Carbonic_anhydrase_CS"/>
</dbReference>
<dbReference type="PANTHER" id="PTHR11002:SF76">
    <property type="entry name" value="CARBONIC ANHYDRASE"/>
    <property type="match status" value="1"/>
</dbReference>
<dbReference type="Proteomes" id="UP001500021">
    <property type="component" value="Unassembled WGS sequence"/>
</dbReference>
<dbReference type="EMBL" id="BAAAFA010000008">
    <property type="protein sequence ID" value="GAA0819958.1"/>
    <property type="molecule type" value="Genomic_DNA"/>
</dbReference>
<protein>
    <recommendedName>
        <fullName evidence="1 5">Carbonic anhydrase</fullName>
        <ecNumber evidence="1 5">4.2.1.1</ecNumber>
    </recommendedName>
    <alternativeName>
        <fullName evidence="5">Carbonate dehydratase</fullName>
    </alternativeName>
</protein>
<comment type="similarity">
    <text evidence="5">Belongs to the beta-class carbonic anhydrase family.</text>
</comment>
<evidence type="ECO:0000256" key="5">
    <source>
        <dbReference type="RuleBase" id="RU003956"/>
    </source>
</evidence>
<evidence type="ECO:0000256" key="2">
    <source>
        <dbReference type="ARBA" id="ARBA00022833"/>
    </source>
</evidence>
<sequence>MTNISHLFENNKKWAAQITEDNPDFFENLSKQQSPKYLWIGCSDSRVPANDLLGMQPGEVFVHRNIANQVIHTDLNCLSVIQFAVDILKVQHIIVCGHYGCGGVIASLNDKSYGLIDNWLRHLQDVYRFHKQEMDAVTDEKERVDRLCELNVIEQVANVSNTMTLQNAWRANQDITVHGVVYNLHDGILKDLKVSSNGK</sequence>
<dbReference type="PROSITE" id="PS00704">
    <property type="entry name" value="PROK_CO2_ANHYDRASE_1"/>
    <property type="match status" value="1"/>
</dbReference>
<reference evidence="7" key="1">
    <citation type="journal article" date="2019" name="Int. J. Syst. Evol. Microbiol.">
        <title>The Global Catalogue of Microorganisms (GCM) 10K type strain sequencing project: providing services to taxonomists for standard genome sequencing and annotation.</title>
        <authorList>
            <consortium name="The Broad Institute Genomics Platform"/>
            <consortium name="The Broad Institute Genome Sequencing Center for Infectious Disease"/>
            <person name="Wu L."/>
            <person name="Ma J."/>
        </authorList>
    </citation>
    <scope>NUCLEOTIDE SEQUENCE [LARGE SCALE GENOMIC DNA]</scope>
    <source>
        <strain evidence="7">JCM 15608</strain>
    </source>
</reference>